<dbReference type="GO" id="GO:0019814">
    <property type="term" value="C:immunoglobulin complex"/>
    <property type="evidence" value="ECO:0007669"/>
    <property type="project" value="UniProtKB-KW"/>
</dbReference>
<keyword evidence="4" id="KW-0732">Signal</keyword>
<evidence type="ECO:0000256" key="2">
    <source>
        <dbReference type="ARBA" id="ARBA00023130"/>
    </source>
</evidence>
<dbReference type="AGR" id="RGD:15009250"/>
<dbReference type="Gene3D" id="2.60.40.10">
    <property type="entry name" value="Immunoglobulins"/>
    <property type="match status" value="1"/>
</dbReference>
<dbReference type="GeneTree" id="ENSGT01030000234536"/>
<evidence type="ECO:0000313" key="6">
    <source>
        <dbReference type="Ensembl" id="ENSRNOP00000071733.2"/>
    </source>
</evidence>
<dbReference type="FunFam" id="2.60.40.10:FF:001791">
    <property type="entry name" value="Ig gamma-2B chain C region"/>
    <property type="match status" value="1"/>
</dbReference>
<evidence type="ECO:0000313" key="7">
    <source>
        <dbReference type="Proteomes" id="UP000002494"/>
    </source>
</evidence>
<dbReference type="Reactome" id="R-RNO-2029482">
    <property type="pathway name" value="Regulation of actin dynamics for phagocytic cup formation"/>
</dbReference>
<feature type="domain" description="Ig-like" evidence="5">
    <location>
        <begin position="14"/>
        <end position="117"/>
    </location>
</feature>
<dbReference type="PROSITE" id="PS50835">
    <property type="entry name" value="IG_LIKE"/>
    <property type="match status" value="1"/>
</dbReference>
<dbReference type="Reactome" id="R-RNO-983695">
    <property type="pathway name" value="Antigen activates B Cell Receptor (BCR) leading to generation of second messengers"/>
</dbReference>
<keyword evidence="7" id="KW-1185">Reference proteome</keyword>
<dbReference type="RGD" id="15009250">
    <property type="gene designation" value="AABR07065813.1"/>
</dbReference>
<dbReference type="STRING" id="10116.ENSRNOP00000071733"/>
<dbReference type="Reactome" id="R-RNO-2871809">
    <property type="pathway name" value="FCERI mediated Ca+2 mobilization"/>
</dbReference>
<dbReference type="SMART" id="SM00406">
    <property type="entry name" value="IGv"/>
    <property type="match status" value="1"/>
</dbReference>
<reference evidence="6" key="1">
    <citation type="submission" date="2024-01" db="EMBL/GenBank/DDBJ databases">
        <title>GRCr8: a new rat reference genome assembly contstructed from accurate long reads and long range scaffolding.</title>
        <authorList>
            <person name="Doris P.A."/>
            <person name="Kalbfleisch T."/>
            <person name="Li K."/>
            <person name="Howe K."/>
            <person name="Wood J."/>
        </authorList>
    </citation>
    <scope>NUCLEOTIDE SEQUENCE [LARGE SCALE GENOMIC DNA]</scope>
    <source>
        <strain evidence="6">Brown Norway</strain>
    </source>
</reference>
<dbReference type="InterPro" id="IPR013106">
    <property type="entry name" value="Ig_V-set"/>
</dbReference>
<dbReference type="Ensembl" id="ENSRNOT00000086580.3">
    <property type="protein sequence ID" value="ENSRNOP00000071733.2"/>
    <property type="gene ID" value="ENSRNOG00000055169.3"/>
</dbReference>
<reference evidence="6" key="2">
    <citation type="submission" date="2025-08" db="UniProtKB">
        <authorList>
            <consortium name="Ensembl"/>
        </authorList>
    </citation>
    <scope>IDENTIFICATION</scope>
    <source>
        <strain evidence="6">Brown Norway</strain>
    </source>
</reference>
<dbReference type="GO" id="GO:0003823">
    <property type="term" value="F:antigen binding"/>
    <property type="evidence" value="ECO:0000318"/>
    <property type="project" value="GO_Central"/>
</dbReference>
<accession>A0A0G2K180</accession>
<dbReference type="InterPro" id="IPR036179">
    <property type="entry name" value="Ig-like_dom_sf"/>
</dbReference>
<dbReference type="InterPro" id="IPR013783">
    <property type="entry name" value="Ig-like_fold"/>
</dbReference>
<dbReference type="Pfam" id="PF07686">
    <property type="entry name" value="V-set"/>
    <property type="match status" value="1"/>
</dbReference>
<dbReference type="Reactome" id="R-RNO-166663">
    <property type="pathway name" value="Initial triggering of complement"/>
</dbReference>
<evidence type="ECO:0000256" key="1">
    <source>
        <dbReference type="ARBA" id="ARBA00022859"/>
    </source>
</evidence>
<dbReference type="Reactome" id="R-RNO-2454202">
    <property type="pathway name" value="Fc epsilon receptor (FCERI) signaling"/>
</dbReference>
<dbReference type="InParanoid" id="A0A0G2K180"/>
<dbReference type="Reactome" id="R-RNO-2168880">
    <property type="pathway name" value="Scavenging of heme from plasma"/>
</dbReference>
<keyword evidence="1" id="KW-0391">Immunity</keyword>
<dbReference type="OMA" id="FTSMEPA"/>
<dbReference type="Proteomes" id="UP000002494">
    <property type="component" value="Chromosome 6"/>
</dbReference>
<feature type="signal peptide" evidence="4">
    <location>
        <begin position="1"/>
        <end position="21"/>
    </location>
</feature>
<organism evidence="6 7">
    <name type="scientific">Rattus norvegicus</name>
    <name type="common">Rat</name>
    <dbReference type="NCBI Taxonomy" id="10116"/>
    <lineage>
        <taxon>Eukaryota</taxon>
        <taxon>Metazoa</taxon>
        <taxon>Chordata</taxon>
        <taxon>Craniata</taxon>
        <taxon>Vertebrata</taxon>
        <taxon>Euteleostomi</taxon>
        <taxon>Mammalia</taxon>
        <taxon>Eutheria</taxon>
        <taxon>Euarchontoglires</taxon>
        <taxon>Glires</taxon>
        <taxon>Rodentia</taxon>
        <taxon>Myomorpha</taxon>
        <taxon>Muroidea</taxon>
        <taxon>Muridae</taxon>
        <taxon>Murinae</taxon>
        <taxon>Rattus</taxon>
    </lineage>
</organism>
<dbReference type="Reactome" id="R-RNO-2029485">
    <property type="pathway name" value="Role of phospholipids in phagocytosis"/>
</dbReference>
<dbReference type="VEuPathDB" id="HostDB:ENSRNOG00000055169"/>
<dbReference type="Reactome" id="R-RNO-2871796">
    <property type="pathway name" value="FCERI mediated MAPK activation"/>
</dbReference>
<dbReference type="Reactome" id="R-RNO-198933">
    <property type="pathway name" value="Immunoregulatory interactions between a Lymphoid and a non-Lymphoid cell"/>
</dbReference>
<dbReference type="Reactome" id="R-RNO-977606">
    <property type="pathway name" value="Regulation of Complement cascade"/>
</dbReference>
<dbReference type="SUPFAM" id="SSF48726">
    <property type="entry name" value="Immunoglobulin"/>
    <property type="match status" value="1"/>
</dbReference>
<dbReference type="InterPro" id="IPR007110">
    <property type="entry name" value="Ig-like_dom"/>
</dbReference>
<keyword evidence="3" id="KW-1280">Immunoglobulin</keyword>
<dbReference type="Reactome" id="R-RNO-202733">
    <property type="pathway name" value="Cell surface interactions at the vascular wall"/>
</dbReference>
<dbReference type="FunCoup" id="A0A0G2K180">
    <property type="interactions" value="429"/>
</dbReference>
<dbReference type="Reactome" id="R-RNO-2730905">
    <property type="pathway name" value="Role of LAT2/NTAL/LAB on calcium mobilization"/>
</dbReference>
<name>A0A0G2K180_RAT</name>
<dbReference type="Reactome" id="R-RNO-2029481">
    <property type="pathway name" value="FCGR activation"/>
</dbReference>
<dbReference type="Bgee" id="ENSRNOG00000055169">
    <property type="expression patterns" value="Expressed in ileum and 2 other cell types or tissues"/>
</dbReference>
<evidence type="ECO:0000259" key="5">
    <source>
        <dbReference type="PROSITE" id="PS50835"/>
    </source>
</evidence>
<proteinExistence type="predicted"/>
<evidence type="ECO:0000313" key="8">
    <source>
        <dbReference type="RGD" id="15009250"/>
    </source>
</evidence>
<evidence type="ECO:0000256" key="3">
    <source>
        <dbReference type="ARBA" id="ARBA00043265"/>
    </source>
</evidence>
<dbReference type="GO" id="GO:0005576">
    <property type="term" value="C:extracellular region"/>
    <property type="evidence" value="ECO:0007669"/>
    <property type="project" value="UniProtKB-ARBA"/>
</dbReference>
<dbReference type="PANTHER" id="PTHR23266">
    <property type="entry name" value="IMMUNOGLOBULIN HEAVY CHAIN"/>
    <property type="match status" value="1"/>
</dbReference>
<dbReference type="GO" id="GO:0016064">
    <property type="term" value="P:immunoglobulin mediated immune response"/>
    <property type="evidence" value="ECO:0000318"/>
    <property type="project" value="GO_Central"/>
</dbReference>
<dbReference type="InterPro" id="IPR050199">
    <property type="entry name" value="IgHV"/>
</dbReference>
<keyword evidence="2" id="KW-1064">Adaptive immunity</keyword>
<dbReference type="Reactome" id="R-RNO-5690714">
    <property type="pathway name" value="CD22 mediated BCR regulation"/>
</dbReference>
<dbReference type="Reactome" id="R-RNO-173623">
    <property type="pathway name" value="Classical antibody-mediated complement activation"/>
</dbReference>
<protein>
    <recommendedName>
        <fullName evidence="5">Ig-like domain-containing protein</fullName>
    </recommendedName>
</protein>
<sequence>MDRLTSTFLLLTVPSFEYVLSQVTLKESGPGMLQPSQTLSLTCTFSGTSLSTSNMGLSWLRQPSGKGLEWLASIWNNDNYYNPSLRSRLTISKETSKNQVLLKFTSMEPADTATYYCAWRAQSYNLGFQLYNIQDGSYFCSFLIHRGVGDFTHFLLASEVSCFL</sequence>
<gene>
    <name evidence="6 8" type="primary">AABR07065813.1</name>
</gene>
<feature type="chain" id="PRO_5035267943" description="Ig-like domain-containing protein" evidence="4">
    <location>
        <begin position="22"/>
        <end position="164"/>
    </location>
</feature>
<dbReference type="AlphaFoldDB" id="A0A0G2K180"/>
<reference evidence="6" key="3">
    <citation type="submission" date="2025-09" db="UniProtKB">
        <authorList>
            <consortium name="Ensembl"/>
        </authorList>
    </citation>
    <scope>IDENTIFICATION</scope>
    <source>
        <strain evidence="6">Brown Norway</strain>
    </source>
</reference>
<evidence type="ECO:0000256" key="4">
    <source>
        <dbReference type="SAM" id="SignalP"/>
    </source>
</evidence>
<dbReference type="Reactome" id="R-RNO-2871837">
    <property type="pathway name" value="FCERI mediated NF-kB activation"/>
</dbReference>